<keyword evidence="4 7" id="KW-0067">ATP-binding</keyword>
<proteinExistence type="inferred from homology"/>
<dbReference type="PROSITE" id="PS00211">
    <property type="entry name" value="ABC_TRANSPORTER_1"/>
    <property type="match status" value="1"/>
</dbReference>
<dbReference type="Gene3D" id="3.40.50.300">
    <property type="entry name" value="P-loop containing nucleotide triphosphate hydrolases"/>
    <property type="match status" value="1"/>
</dbReference>
<sequence>MSAVIRTTSLESGYAGVPVIRGIDLHVEAGEVVALLGGNGAGKTTTLLSLAGVVKPTGGSVELLGEPIRPGRPHLQARRGLALVPDDRSLFFNLTVRDNLKLARDRGSSTYKELEEQVLEYFPALRPKLTVKAGLLSGGEQQMLAVGRALVTRPKVLMIDELSLGLAPLVVKDMLPVVRRIATEMQAAVLLVEQHIDLVLRHSDRAYVLNRGRITLEGTAAELLDDKERLRASYLAMEVAS</sequence>
<dbReference type="InterPro" id="IPR003593">
    <property type="entry name" value="AAA+_ATPase"/>
</dbReference>
<protein>
    <submittedName>
        <fullName evidence="7">ABC transporter ATP-binding protein</fullName>
    </submittedName>
</protein>
<dbReference type="RefSeq" id="WP_343995105.1">
    <property type="nucleotide sequence ID" value="NZ_BAAALG010000011.1"/>
</dbReference>
<accession>A0ABN1TYW8</accession>
<evidence type="ECO:0000256" key="1">
    <source>
        <dbReference type="ARBA" id="ARBA00005417"/>
    </source>
</evidence>
<gene>
    <name evidence="7" type="ORF">GCM10009668_26090</name>
</gene>
<name>A0ABN1TYW8_9ACTN</name>
<evidence type="ECO:0000256" key="4">
    <source>
        <dbReference type="ARBA" id="ARBA00022840"/>
    </source>
</evidence>
<feature type="domain" description="ABC transporter" evidence="6">
    <location>
        <begin position="5"/>
        <end position="236"/>
    </location>
</feature>
<dbReference type="PANTHER" id="PTHR43820">
    <property type="entry name" value="HIGH-AFFINITY BRANCHED-CHAIN AMINO ACID TRANSPORT ATP-BINDING PROTEIN LIVF"/>
    <property type="match status" value="1"/>
</dbReference>
<dbReference type="EMBL" id="BAAALG010000011">
    <property type="protein sequence ID" value="GAA1105459.1"/>
    <property type="molecule type" value="Genomic_DNA"/>
</dbReference>
<evidence type="ECO:0000256" key="3">
    <source>
        <dbReference type="ARBA" id="ARBA00022741"/>
    </source>
</evidence>
<dbReference type="InterPro" id="IPR017871">
    <property type="entry name" value="ABC_transporter-like_CS"/>
</dbReference>
<comment type="similarity">
    <text evidence="1">Belongs to the ABC transporter superfamily.</text>
</comment>
<dbReference type="PROSITE" id="PS50893">
    <property type="entry name" value="ABC_TRANSPORTER_2"/>
    <property type="match status" value="1"/>
</dbReference>
<evidence type="ECO:0000256" key="5">
    <source>
        <dbReference type="ARBA" id="ARBA00022970"/>
    </source>
</evidence>
<organism evidence="7 8">
    <name type="scientific">Nocardioides dubius</name>
    <dbReference type="NCBI Taxonomy" id="317019"/>
    <lineage>
        <taxon>Bacteria</taxon>
        <taxon>Bacillati</taxon>
        <taxon>Actinomycetota</taxon>
        <taxon>Actinomycetes</taxon>
        <taxon>Propionibacteriales</taxon>
        <taxon>Nocardioidaceae</taxon>
        <taxon>Nocardioides</taxon>
    </lineage>
</organism>
<evidence type="ECO:0000259" key="6">
    <source>
        <dbReference type="PROSITE" id="PS50893"/>
    </source>
</evidence>
<keyword evidence="2" id="KW-0813">Transport</keyword>
<comment type="caution">
    <text evidence="7">The sequence shown here is derived from an EMBL/GenBank/DDBJ whole genome shotgun (WGS) entry which is preliminary data.</text>
</comment>
<keyword evidence="3" id="KW-0547">Nucleotide-binding</keyword>
<dbReference type="SUPFAM" id="SSF52540">
    <property type="entry name" value="P-loop containing nucleoside triphosphate hydrolases"/>
    <property type="match status" value="1"/>
</dbReference>
<dbReference type="InterPro" id="IPR052156">
    <property type="entry name" value="BCAA_Transport_ATP-bd_LivF"/>
</dbReference>
<evidence type="ECO:0000313" key="7">
    <source>
        <dbReference type="EMBL" id="GAA1105459.1"/>
    </source>
</evidence>
<dbReference type="GO" id="GO:0005524">
    <property type="term" value="F:ATP binding"/>
    <property type="evidence" value="ECO:0007669"/>
    <property type="project" value="UniProtKB-KW"/>
</dbReference>
<keyword evidence="5" id="KW-0029">Amino-acid transport</keyword>
<dbReference type="CDD" id="cd03224">
    <property type="entry name" value="ABC_TM1139_LivF_branched"/>
    <property type="match status" value="1"/>
</dbReference>
<dbReference type="SMART" id="SM00382">
    <property type="entry name" value="AAA"/>
    <property type="match status" value="1"/>
</dbReference>
<keyword evidence="8" id="KW-1185">Reference proteome</keyword>
<dbReference type="Proteomes" id="UP001501581">
    <property type="component" value="Unassembled WGS sequence"/>
</dbReference>
<dbReference type="InterPro" id="IPR003439">
    <property type="entry name" value="ABC_transporter-like_ATP-bd"/>
</dbReference>
<dbReference type="PANTHER" id="PTHR43820:SF4">
    <property type="entry name" value="HIGH-AFFINITY BRANCHED-CHAIN AMINO ACID TRANSPORT ATP-BINDING PROTEIN LIVF"/>
    <property type="match status" value="1"/>
</dbReference>
<dbReference type="Pfam" id="PF00005">
    <property type="entry name" value="ABC_tran"/>
    <property type="match status" value="1"/>
</dbReference>
<evidence type="ECO:0000313" key="8">
    <source>
        <dbReference type="Proteomes" id="UP001501581"/>
    </source>
</evidence>
<reference evidence="7 8" key="1">
    <citation type="journal article" date="2019" name="Int. J. Syst. Evol. Microbiol.">
        <title>The Global Catalogue of Microorganisms (GCM) 10K type strain sequencing project: providing services to taxonomists for standard genome sequencing and annotation.</title>
        <authorList>
            <consortium name="The Broad Institute Genomics Platform"/>
            <consortium name="The Broad Institute Genome Sequencing Center for Infectious Disease"/>
            <person name="Wu L."/>
            <person name="Ma J."/>
        </authorList>
    </citation>
    <scope>NUCLEOTIDE SEQUENCE [LARGE SCALE GENOMIC DNA]</scope>
    <source>
        <strain evidence="7 8">JCM 13008</strain>
    </source>
</reference>
<evidence type="ECO:0000256" key="2">
    <source>
        <dbReference type="ARBA" id="ARBA00022448"/>
    </source>
</evidence>
<dbReference type="InterPro" id="IPR027417">
    <property type="entry name" value="P-loop_NTPase"/>
</dbReference>